<keyword evidence="6 14" id="KW-0812">Transmembrane</keyword>
<dbReference type="VEuPathDB" id="VectorBase:GBRI009930"/>
<dbReference type="Pfam" id="PF07225">
    <property type="entry name" value="NDUF_B4"/>
    <property type="match status" value="1"/>
</dbReference>
<evidence type="ECO:0000256" key="5">
    <source>
        <dbReference type="ARBA" id="ARBA00022660"/>
    </source>
</evidence>
<dbReference type="PANTHER" id="PTHR15469">
    <property type="entry name" value="NADH-UBIQUINONE OXIDOREDUCTASE B15 SUBUNIT"/>
    <property type="match status" value="1"/>
</dbReference>
<evidence type="ECO:0000256" key="13">
    <source>
        <dbReference type="ARBA" id="ARBA00030987"/>
    </source>
</evidence>
<evidence type="ECO:0000256" key="11">
    <source>
        <dbReference type="ARBA" id="ARBA00023136"/>
    </source>
</evidence>
<evidence type="ECO:0000256" key="7">
    <source>
        <dbReference type="ARBA" id="ARBA00022792"/>
    </source>
</evidence>
<keyword evidence="11 14" id="KW-0472">Membrane</keyword>
<reference evidence="16" key="1">
    <citation type="submission" date="2014-03" db="EMBL/GenBank/DDBJ databases">
        <authorList>
            <person name="Aksoy S."/>
            <person name="Warren W."/>
            <person name="Wilson R.K."/>
        </authorList>
    </citation>
    <scope>NUCLEOTIDE SEQUENCE [LARGE SCALE GENOMIC DNA]</scope>
    <source>
        <strain evidence="16">IAEA</strain>
    </source>
</reference>
<evidence type="ECO:0000256" key="6">
    <source>
        <dbReference type="ARBA" id="ARBA00022692"/>
    </source>
</evidence>
<keyword evidence="10" id="KW-0496">Mitochondrion</keyword>
<accession>A0A1A9W8E7</accession>
<evidence type="ECO:0000256" key="4">
    <source>
        <dbReference type="ARBA" id="ARBA00022448"/>
    </source>
</evidence>
<dbReference type="AlphaFoldDB" id="A0A1A9W8E7"/>
<keyword evidence="9 14" id="KW-1133">Transmembrane helix</keyword>
<evidence type="ECO:0000256" key="10">
    <source>
        <dbReference type="ARBA" id="ARBA00023128"/>
    </source>
</evidence>
<proteinExistence type="inferred from homology"/>
<evidence type="ECO:0000256" key="12">
    <source>
        <dbReference type="ARBA" id="ARBA00030212"/>
    </source>
</evidence>
<keyword evidence="16" id="KW-1185">Reference proteome</keyword>
<evidence type="ECO:0000256" key="14">
    <source>
        <dbReference type="SAM" id="Phobius"/>
    </source>
</evidence>
<evidence type="ECO:0000313" key="16">
    <source>
        <dbReference type="Proteomes" id="UP000091820"/>
    </source>
</evidence>
<organism evidence="15 16">
    <name type="scientific">Glossina brevipalpis</name>
    <dbReference type="NCBI Taxonomy" id="37001"/>
    <lineage>
        <taxon>Eukaryota</taxon>
        <taxon>Metazoa</taxon>
        <taxon>Ecdysozoa</taxon>
        <taxon>Arthropoda</taxon>
        <taxon>Hexapoda</taxon>
        <taxon>Insecta</taxon>
        <taxon>Pterygota</taxon>
        <taxon>Neoptera</taxon>
        <taxon>Endopterygota</taxon>
        <taxon>Diptera</taxon>
        <taxon>Brachycera</taxon>
        <taxon>Muscomorpha</taxon>
        <taxon>Hippoboscoidea</taxon>
        <taxon>Glossinidae</taxon>
        <taxon>Glossina</taxon>
    </lineage>
</organism>
<name>A0A1A9W8E7_9MUSC</name>
<evidence type="ECO:0000256" key="8">
    <source>
        <dbReference type="ARBA" id="ARBA00022982"/>
    </source>
</evidence>
<comment type="subcellular location">
    <subcellularLocation>
        <location evidence="1">Mitochondrion inner membrane</location>
        <topology evidence="1">Single-pass membrane protein</topology>
    </subcellularLocation>
</comment>
<evidence type="ECO:0000256" key="9">
    <source>
        <dbReference type="ARBA" id="ARBA00022989"/>
    </source>
</evidence>
<dbReference type="PANTHER" id="PTHR15469:SF0">
    <property type="entry name" value="NADH DEHYDROGENASE [UBIQUINONE] 1 BETA SUBCOMPLEX SUBUNIT 4"/>
    <property type="match status" value="1"/>
</dbReference>
<dbReference type="InterPro" id="IPR009866">
    <property type="entry name" value="NADH_UbQ_OxRdtase_NDUFB4_su"/>
</dbReference>
<evidence type="ECO:0000256" key="3">
    <source>
        <dbReference type="ARBA" id="ARBA00018681"/>
    </source>
</evidence>
<sequence length="134" mass="15620">MSVAKVSLAEVEVETKFECKMPELSKAEKELLLRKHEMTMKLRNEFIKQSTNPHRHALGEGGYVFDTGLARHQAMNVSHYEHFRPTGHAFRWGFGVVAVPIILYAWALHAERSAREEKYRNGEVAYKDRRFKFI</sequence>
<comment type="similarity">
    <text evidence="2">Belongs to the complex I NDUFB4 subunit family.</text>
</comment>
<protein>
    <recommendedName>
        <fullName evidence="3">NADH dehydrogenase [ubiquinone] 1 beta subcomplex subunit 4</fullName>
    </recommendedName>
    <alternativeName>
        <fullName evidence="12">Complex I-B15</fullName>
    </alternativeName>
    <alternativeName>
        <fullName evidence="13">NADH-ubiquinone oxidoreductase B15 subunit</fullName>
    </alternativeName>
</protein>
<evidence type="ECO:0000256" key="2">
    <source>
        <dbReference type="ARBA" id="ARBA00007260"/>
    </source>
</evidence>
<dbReference type="GO" id="GO:0005743">
    <property type="term" value="C:mitochondrial inner membrane"/>
    <property type="evidence" value="ECO:0007669"/>
    <property type="project" value="UniProtKB-SubCell"/>
</dbReference>
<feature type="transmembrane region" description="Helical" evidence="14">
    <location>
        <begin position="89"/>
        <end position="108"/>
    </location>
</feature>
<dbReference type="Proteomes" id="UP000091820">
    <property type="component" value="Unassembled WGS sequence"/>
</dbReference>
<keyword evidence="4" id="KW-0813">Transport</keyword>
<keyword evidence="7" id="KW-0999">Mitochondrion inner membrane</keyword>
<evidence type="ECO:0000313" key="15">
    <source>
        <dbReference type="EnsemblMetazoa" id="GBRI009930-PA"/>
    </source>
</evidence>
<dbReference type="EnsemblMetazoa" id="GBRI009930-RA">
    <property type="protein sequence ID" value="GBRI009930-PA"/>
    <property type="gene ID" value="GBRI009930"/>
</dbReference>
<keyword evidence="8" id="KW-0249">Electron transport</keyword>
<evidence type="ECO:0000256" key="1">
    <source>
        <dbReference type="ARBA" id="ARBA00004434"/>
    </source>
</evidence>
<keyword evidence="5" id="KW-0679">Respiratory chain</keyword>
<dbReference type="STRING" id="37001.A0A1A9W8E7"/>
<reference evidence="15" key="2">
    <citation type="submission" date="2020-05" db="UniProtKB">
        <authorList>
            <consortium name="EnsemblMetazoa"/>
        </authorList>
    </citation>
    <scope>IDENTIFICATION</scope>
    <source>
        <strain evidence="15">IAEA</strain>
    </source>
</reference>